<gene>
    <name evidence="15" type="ORF">DNG_04403</name>
</gene>
<evidence type="ECO:0000256" key="7">
    <source>
        <dbReference type="ARBA" id="ARBA00022832"/>
    </source>
</evidence>
<keyword evidence="8 14" id="KW-1133">Transmembrane helix</keyword>
<organism evidence="15 16">
    <name type="scientific">Cephalotrichum gorgonifer</name>
    <dbReference type="NCBI Taxonomy" id="2041049"/>
    <lineage>
        <taxon>Eukaryota</taxon>
        <taxon>Fungi</taxon>
        <taxon>Dikarya</taxon>
        <taxon>Ascomycota</taxon>
        <taxon>Pezizomycotina</taxon>
        <taxon>Sordariomycetes</taxon>
        <taxon>Hypocreomycetidae</taxon>
        <taxon>Microascales</taxon>
        <taxon>Microascaceae</taxon>
        <taxon>Cephalotrichum</taxon>
    </lineage>
</organism>
<evidence type="ECO:0000256" key="8">
    <source>
        <dbReference type="ARBA" id="ARBA00022989"/>
    </source>
</evidence>
<comment type="pathway">
    <text evidence="2 14">Lipid metabolism; fatty acid biosynthesis.</text>
</comment>
<keyword evidence="14" id="KW-0256">Endoplasmic reticulum</keyword>
<protein>
    <recommendedName>
        <fullName evidence="4 14">Very-long-chain (3R)-3-hydroxyacyl-CoA dehydratase</fullName>
        <ecNumber evidence="4 14">4.2.1.134</ecNumber>
    </recommendedName>
</protein>
<dbReference type="Proteomes" id="UP001187682">
    <property type="component" value="Unassembled WGS sequence"/>
</dbReference>
<evidence type="ECO:0000313" key="16">
    <source>
        <dbReference type="Proteomes" id="UP001187682"/>
    </source>
</evidence>
<dbReference type="GO" id="GO:0005789">
    <property type="term" value="C:endoplasmic reticulum membrane"/>
    <property type="evidence" value="ECO:0007669"/>
    <property type="project" value="UniProtKB-SubCell"/>
</dbReference>
<sequence>MSATKRVISAAPPNNTVSAYLFIYNVASSVAWATILSRTIIYAARDGFEGVYPAVGEFVRTTQAFACLELLHAATRLVRAPLFTTFIQLLARLFIVWVVTYAFPHLAKSPAYTVMLLAWSFTEVIRYSYFGAAAGGSPPNVLIWLRYTTFFVLYPVGMATETWLVYSAVGPATAGLLYSIHI</sequence>
<keyword evidence="12 14" id="KW-0456">Lyase</keyword>
<comment type="similarity">
    <text evidence="3 14">Belongs to the very long-chain fatty acids dehydratase HACD family.</text>
</comment>
<evidence type="ECO:0000256" key="9">
    <source>
        <dbReference type="ARBA" id="ARBA00023098"/>
    </source>
</evidence>
<evidence type="ECO:0000256" key="12">
    <source>
        <dbReference type="ARBA" id="ARBA00023239"/>
    </source>
</evidence>
<comment type="function">
    <text evidence="14">Catalyzes the third of the four reactions of the long-chain fatty acids elongation cycle. This endoplasmic reticulum-bound enzymatic process, allows the addition of two carbons to the chain of long- and very long-chain fatty acids/VLCFAs per cycle. This enzyme catalyzes the dehydration of the 3-hydroxyacyl-CoA intermediate into trans-2,3-enoyl-CoA, within each cycle of fatty acid elongation. Thereby, it participates to the production of VLCFAs of different chain lengths that are involved in multiple biological processes as precursors of membrane lipids and lipid mediators.</text>
</comment>
<evidence type="ECO:0000256" key="4">
    <source>
        <dbReference type="ARBA" id="ARBA00013122"/>
    </source>
</evidence>
<evidence type="ECO:0000256" key="13">
    <source>
        <dbReference type="ARBA" id="ARBA00036671"/>
    </source>
</evidence>
<feature type="transmembrane region" description="Helical" evidence="14">
    <location>
        <begin position="82"/>
        <end position="103"/>
    </location>
</feature>
<evidence type="ECO:0000256" key="11">
    <source>
        <dbReference type="ARBA" id="ARBA00023160"/>
    </source>
</evidence>
<keyword evidence="10 14" id="KW-0472">Membrane</keyword>
<comment type="subcellular location">
    <subcellularLocation>
        <location evidence="14">Endoplasmic reticulum membrane</location>
        <topology evidence="14">Multi-pass membrane protein</topology>
    </subcellularLocation>
    <subcellularLocation>
        <location evidence="1">Membrane</location>
        <topology evidence="1">Multi-pass membrane protein</topology>
    </subcellularLocation>
</comment>
<dbReference type="GO" id="GO:0030497">
    <property type="term" value="P:fatty acid elongation"/>
    <property type="evidence" value="ECO:0007669"/>
    <property type="project" value="TreeGrafter"/>
</dbReference>
<evidence type="ECO:0000256" key="1">
    <source>
        <dbReference type="ARBA" id="ARBA00004141"/>
    </source>
</evidence>
<dbReference type="PANTHER" id="PTHR11035">
    <property type="entry name" value="VERY-LONG-CHAIN (3R)-3-HYDROXYACYL-COA DEHYDRATASE"/>
    <property type="match status" value="1"/>
</dbReference>
<keyword evidence="11 14" id="KW-0275">Fatty acid biosynthesis</keyword>
<evidence type="ECO:0000256" key="10">
    <source>
        <dbReference type="ARBA" id="ARBA00023136"/>
    </source>
</evidence>
<evidence type="ECO:0000256" key="6">
    <source>
        <dbReference type="ARBA" id="ARBA00022692"/>
    </source>
</evidence>
<dbReference type="GO" id="GO:0030148">
    <property type="term" value="P:sphingolipid biosynthetic process"/>
    <property type="evidence" value="ECO:0007669"/>
    <property type="project" value="TreeGrafter"/>
</dbReference>
<reference evidence="15" key="1">
    <citation type="submission" date="2018-03" db="EMBL/GenBank/DDBJ databases">
        <authorList>
            <person name="Guldener U."/>
        </authorList>
    </citation>
    <scope>NUCLEOTIDE SEQUENCE</scope>
</reference>
<keyword evidence="16" id="KW-1185">Reference proteome</keyword>
<keyword evidence="6 14" id="KW-0812">Transmembrane</keyword>
<evidence type="ECO:0000256" key="2">
    <source>
        <dbReference type="ARBA" id="ARBA00005194"/>
    </source>
</evidence>
<evidence type="ECO:0000256" key="3">
    <source>
        <dbReference type="ARBA" id="ARBA00007811"/>
    </source>
</evidence>
<proteinExistence type="inferred from homology"/>
<comment type="caution">
    <text evidence="14">Lacks conserved residue(s) required for the propagation of feature annotation.</text>
</comment>
<comment type="catalytic activity">
    <reaction evidence="13 14">
        <text>a very-long-chain (3R)-3-hydroxyacyl-CoA = a very-long-chain (2E)-enoyl-CoA + H2O</text>
        <dbReference type="Rhea" id="RHEA:45812"/>
        <dbReference type="ChEBI" id="CHEBI:15377"/>
        <dbReference type="ChEBI" id="CHEBI:83728"/>
        <dbReference type="ChEBI" id="CHEBI:85440"/>
        <dbReference type="EC" id="4.2.1.134"/>
    </reaction>
</comment>
<keyword evidence="5 14" id="KW-0444">Lipid biosynthesis</keyword>
<dbReference type="EC" id="4.2.1.134" evidence="4 14"/>
<dbReference type="AlphaFoldDB" id="A0AAE8MWP2"/>
<feature type="transmembrane region" description="Helical" evidence="14">
    <location>
        <begin position="17"/>
        <end position="36"/>
    </location>
</feature>
<dbReference type="Pfam" id="PF04387">
    <property type="entry name" value="PTPLA"/>
    <property type="match status" value="1"/>
</dbReference>
<keyword evidence="7 14" id="KW-0276">Fatty acid metabolism</keyword>
<evidence type="ECO:0000256" key="14">
    <source>
        <dbReference type="RuleBase" id="RU363109"/>
    </source>
</evidence>
<feature type="transmembrane region" description="Helical" evidence="14">
    <location>
        <begin position="163"/>
        <end position="180"/>
    </location>
</feature>
<dbReference type="GO" id="GO:0042761">
    <property type="term" value="P:very long-chain fatty acid biosynthetic process"/>
    <property type="evidence" value="ECO:0007669"/>
    <property type="project" value="TreeGrafter"/>
</dbReference>
<dbReference type="GO" id="GO:0102158">
    <property type="term" value="F:very-long-chain (3R)-3-hydroxyacyl-CoA dehydratase activity"/>
    <property type="evidence" value="ECO:0007669"/>
    <property type="project" value="UniProtKB-EC"/>
</dbReference>
<evidence type="ECO:0000313" key="15">
    <source>
        <dbReference type="EMBL" id="SPO01730.1"/>
    </source>
</evidence>
<dbReference type="EMBL" id="ONZQ02000005">
    <property type="protein sequence ID" value="SPO01730.1"/>
    <property type="molecule type" value="Genomic_DNA"/>
</dbReference>
<keyword evidence="9 14" id="KW-0443">Lipid metabolism</keyword>
<dbReference type="PANTHER" id="PTHR11035:SF3">
    <property type="entry name" value="VERY-LONG-CHAIN (3R)-3-HYDROXYACYL-COA DEHYDRATASE"/>
    <property type="match status" value="1"/>
</dbReference>
<comment type="caution">
    <text evidence="15">The sequence shown here is derived from an EMBL/GenBank/DDBJ whole genome shotgun (WGS) entry which is preliminary data.</text>
</comment>
<accession>A0AAE8MWP2</accession>
<evidence type="ECO:0000256" key="5">
    <source>
        <dbReference type="ARBA" id="ARBA00022516"/>
    </source>
</evidence>
<name>A0AAE8MWP2_9PEZI</name>
<dbReference type="InterPro" id="IPR007482">
    <property type="entry name" value="Tyr_Pase-like_PTPLA"/>
</dbReference>